<reference evidence="10" key="1">
    <citation type="journal article" date="2017" name="Zool. J. Linn. Soc.">
        <title>Insufficient power of mitogenomic data in resolving the auchenorrhynchan monophyly.</title>
        <authorList>
            <person name="Song N."/>
            <person name="Cai W."/>
            <person name="Li H."/>
        </authorList>
    </citation>
    <scope>NUCLEOTIDE SEQUENCE</scope>
</reference>
<comment type="similarity">
    <text evidence="2 9">Belongs to the complex I subunit 3 family.</text>
</comment>
<evidence type="ECO:0000256" key="4">
    <source>
        <dbReference type="ARBA" id="ARBA00022448"/>
    </source>
</evidence>
<dbReference type="EMBL" id="KX437740">
    <property type="protein sequence ID" value="ATC73039.1"/>
    <property type="molecule type" value="Genomic_DNA"/>
</dbReference>
<keyword evidence="5 9" id="KW-0812">Transmembrane</keyword>
<organism evidence="10">
    <name type="scientific">Graphocephala sp. EMHAU-2015-Zz052315</name>
    <dbReference type="NCBI Taxonomy" id="2036855"/>
    <lineage>
        <taxon>Eukaryota</taxon>
        <taxon>Metazoa</taxon>
        <taxon>Ecdysozoa</taxon>
        <taxon>Arthropoda</taxon>
        <taxon>Hexapoda</taxon>
        <taxon>Insecta</taxon>
        <taxon>Pterygota</taxon>
        <taxon>Neoptera</taxon>
        <taxon>Paraneoptera</taxon>
        <taxon>Hemiptera</taxon>
        <taxon>Auchenorrhyncha</taxon>
        <taxon>Membracoidea</taxon>
        <taxon>Cicadellidae</taxon>
        <taxon>Cicadellinae</taxon>
        <taxon>Cicadellini</taxon>
        <taxon>Graphocephala</taxon>
    </lineage>
</organism>
<keyword evidence="7 9" id="KW-0472">Membrane</keyword>
<dbReference type="Gene3D" id="1.20.58.1610">
    <property type="entry name" value="NADH:ubiquinone/plastoquinone oxidoreductase, chain 3"/>
    <property type="match status" value="1"/>
</dbReference>
<evidence type="ECO:0000256" key="9">
    <source>
        <dbReference type="RuleBase" id="RU003640"/>
    </source>
</evidence>
<dbReference type="InterPro" id="IPR000440">
    <property type="entry name" value="NADH_UbQ/plastoQ_OxRdtase_su3"/>
</dbReference>
<evidence type="ECO:0000256" key="6">
    <source>
        <dbReference type="ARBA" id="ARBA00022989"/>
    </source>
</evidence>
<dbReference type="PANTHER" id="PTHR11058:SF9">
    <property type="entry name" value="NADH-UBIQUINONE OXIDOREDUCTASE CHAIN 3"/>
    <property type="match status" value="1"/>
</dbReference>
<dbReference type="GO" id="GO:0031966">
    <property type="term" value="C:mitochondrial membrane"/>
    <property type="evidence" value="ECO:0007669"/>
    <property type="project" value="UniProtKB-SubCell"/>
</dbReference>
<comment type="subcellular location">
    <subcellularLocation>
        <location evidence="1">Membrane</location>
    </subcellularLocation>
    <subcellularLocation>
        <location evidence="9">Mitochondrion membrane</location>
        <topology evidence="9">Multi-pass membrane protein</topology>
    </subcellularLocation>
</comment>
<dbReference type="PANTHER" id="PTHR11058">
    <property type="entry name" value="NADH-UBIQUINONE OXIDOREDUCTASE CHAIN 3"/>
    <property type="match status" value="1"/>
</dbReference>
<comment type="function">
    <text evidence="9">Core subunit of the mitochondrial membrane respiratory chain NADH dehydrogenase (Complex I) which catalyzes electron transfer from NADH through the respiratory chain, using ubiquinone as an electron acceptor. Essential for the catalytic activity of complex I.</text>
</comment>
<evidence type="ECO:0000256" key="1">
    <source>
        <dbReference type="ARBA" id="ARBA00004370"/>
    </source>
</evidence>
<feature type="transmembrane region" description="Helical" evidence="9">
    <location>
        <begin position="6"/>
        <end position="26"/>
    </location>
</feature>
<dbReference type="GO" id="GO:0030964">
    <property type="term" value="C:NADH dehydrogenase complex"/>
    <property type="evidence" value="ECO:0007669"/>
    <property type="project" value="TreeGrafter"/>
</dbReference>
<geneLocation type="mitochondrion" evidence="10"/>
<evidence type="ECO:0000256" key="7">
    <source>
        <dbReference type="ARBA" id="ARBA00023136"/>
    </source>
</evidence>
<evidence type="ECO:0000313" key="10">
    <source>
        <dbReference type="EMBL" id="ATC73039.1"/>
    </source>
</evidence>
<keyword evidence="4 9" id="KW-0813">Transport</keyword>
<sequence>MINKLMLFMMIIIILVFMISILIILVSKKSIIDLQKSTPFECGFNPMSYKRLPFSIHFFLIAVIFLIFDIEIIIIVPMIFTMKSSMLMYWLITSTMFILILILGLFHEWFNGMLNWTN</sequence>
<keyword evidence="9" id="KW-0830">Ubiquinone</keyword>
<feature type="transmembrane region" description="Helical" evidence="9">
    <location>
        <begin position="86"/>
        <end position="106"/>
    </location>
</feature>
<evidence type="ECO:0000256" key="3">
    <source>
        <dbReference type="ARBA" id="ARBA00021007"/>
    </source>
</evidence>
<feature type="transmembrane region" description="Helical" evidence="9">
    <location>
        <begin position="56"/>
        <end position="80"/>
    </location>
</feature>
<gene>
    <name evidence="10" type="primary">nad3</name>
</gene>
<evidence type="ECO:0000256" key="2">
    <source>
        <dbReference type="ARBA" id="ARBA00008472"/>
    </source>
</evidence>
<keyword evidence="9" id="KW-0520">NAD</keyword>
<dbReference type="Pfam" id="PF00507">
    <property type="entry name" value="Oxidored_q4"/>
    <property type="match status" value="1"/>
</dbReference>
<dbReference type="AlphaFoldDB" id="A0A343K1D1"/>
<accession>A0A343K1D1</accession>
<keyword evidence="9" id="KW-0679">Respiratory chain</keyword>
<comment type="catalytic activity">
    <reaction evidence="8 9">
        <text>a ubiquinone + NADH + 5 H(+)(in) = a ubiquinol + NAD(+) + 4 H(+)(out)</text>
        <dbReference type="Rhea" id="RHEA:29091"/>
        <dbReference type="Rhea" id="RHEA-COMP:9565"/>
        <dbReference type="Rhea" id="RHEA-COMP:9566"/>
        <dbReference type="ChEBI" id="CHEBI:15378"/>
        <dbReference type="ChEBI" id="CHEBI:16389"/>
        <dbReference type="ChEBI" id="CHEBI:17976"/>
        <dbReference type="ChEBI" id="CHEBI:57540"/>
        <dbReference type="ChEBI" id="CHEBI:57945"/>
        <dbReference type="EC" id="7.1.1.2"/>
    </reaction>
</comment>
<proteinExistence type="inferred from homology"/>
<keyword evidence="9" id="KW-1278">Translocase</keyword>
<evidence type="ECO:0000256" key="5">
    <source>
        <dbReference type="ARBA" id="ARBA00022692"/>
    </source>
</evidence>
<keyword evidence="9 10" id="KW-0496">Mitochondrion</keyword>
<name>A0A343K1D1_9HEMI</name>
<evidence type="ECO:0000256" key="8">
    <source>
        <dbReference type="ARBA" id="ARBA00049551"/>
    </source>
</evidence>
<keyword evidence="6 9" id="KW-1133">Transmembrane helix</keyword>
<dbReference type="InterPro" id="IPR038430">
    <property type="entry name" value="NDAH_ubi_oxred_su3_sf"/>
</dbReference>
<dbReference type="GO" id="GO:0008137">
    <property type="term" value="F:NADH dehydrogenase (ubiquinone) activity"/>
    <property type="evidence" value="ECO:0007669"/>
    <property type="project" value="UniProtKB-UniRule"/>
</dbReference>
<dbReference type="EC" id="7.1.1.2" evidence="9"/>
<protein>
    <recommendedName>
        <fullName evidence="3 9">NADH-ubiquinone oxidoreductase chain 3</fullName>
        <ecNumber evidence="9">7.1.1.2</ecNumber>
    </recommendedName>
</protein>
<keyword evidence="9" id="KW-0249">Electron transport</keyword>